<name>A0A401SBX1_CHIPU</name>
<comment type="caution">
    <text evidence="2">The sequence shown here is derived from an EMBL/GenBank/DDBJ whole genome shotgun (WGS) entry which is preliminary data.</text>
</comment>
<reference evidence="2 3" key="1">
    <citation type="journal article" date="2018" name="Nat. Ecol. Evol.">
        <title>Shark genomes provide insights into elasmobranch evolution and the origin of vertebrates.</title>
        <authorList>
            <person name="Hara Y"/>
            <person name="Yamaguchi K"/>
            <person name="Onimaru K"/>
            <person name="Kadota M"/>
            <person name="Koyanagi M"/>
            <person name="Keeley SD"/>
            <person name="Tatsumi K"/>
            <person name="Tanaka K"/>
            <person name="Motone F"/>
            <person name="Kageyama Y"/>
            <person name="Nozu R"/>
            <person name="Adachi N"/>
            <person name="Nishimura O"/>
            <person name="Nakagawa R"/>
            <person name="Tanegashima C"/>
            <person name="Kiyatake I"/>
            <person name="Matsumoto R"/>
            <person name="Murakumo K"/>
            <person name="Nishida K"/>
            <person name="Terakita A"/>
            <person name="Kuratani S"/>
            <person name="Sato K"/>
            <person name="Hyodo S Kuraku.S."/>
        </authorList>
    </citation>
    <scope>NUCLEOTIDE SEQUENCE [LARGE SCALE GENOMIC DNA]</scope>
</reference>
<dbReference type="Proteomes" id="UP000287033">
    <property type="component" value="Unassembled WGS sequence"/>
</dbReference>
<evidence type="ECO:0000313" key="2">
    <source>
        <dbReference type="EMBL" id="GCC27907.1"/>
    </source>
</evidence>
<evidence type="ECO:0000313" key="3">
    <source>
        <dbReference type="Proteomes" id="UP000287033"/>
    </source>
</evidence>
<proteinExistence type="predicted"/>
<evidence type="ECO:0000256" key="1">
    <source>
        <dbReference type="SAM" id="MobiDB-lite"/>
    </source>
</evidence>
<keyword evidence="3" id="KW-1185">Reference proteome</keyword>
<organism evidence="2 3">
    <name type="scientific">Chiloscyllium punctatum</name>
    <name type="common">Brownbanded bambooshark</name>
    <name type="synonym">Hemiscyllium punctatum</name>
    <dbReference type="NCBI Taxonomy" id="137246"/>
    <lineage>
        <taxon>Eukaryota</taxon>
        <taxon>Metazoa</taxon>
        <taxon>Chordata</taxon>
        <taxon>Craniata</taxon>
        <taxon>Vertebrata</taxon>
        <taxon>Chondrichthyes</taxon>
        <taxon>Elasmobranchii</taxon>
        <taxon>Galeomorphii</taxon>
        <taxon>Galeoidea</taxon>
        <taxon>Orectolobiformes</taxon>
        <taxon>Hemiscylliidae</taxon>
        <taxon>Chiloscyllium</taxon>
    </lineage>
</organism>
<gene>
    <name evidence="2" type="ORF">chiPu_0006333</name>
</gene>
<feature type="region of interest" description="Disordered" evidence="1">
    <location>
        <begin position="1"/>
        <end position="36"/>
    </location>
</feature>
<dbReference type="EMBL" id="BEZZ01000182">
    <property type="protein sequence ID" value="GCC27907.1"/>
    <property type="molecule type" value="Genomic_DNA"/>
</dbReference>
<accession>A0A401SBX1</accession>
<protein>
    <submittedName>
        <fullName evidence="2">Uncharacterized protein</fullName>
    </submittedName>
</protein>
<dbReference type="AlphaFoldDB" id="A0A401SBX1"/>
<sequence length="82" mass="8824">MRAAHCGQRVGSHQDPDAAATGSLPRPASSGKMKVPEGKRILSDQFAENQNISTGAVFPSFAHALFDSYTYFDLAEDGHVMQ</sequence>